<dbReference type="AlphaFoldDB" id="A0A9X3W3F0"/>
<name>A0A9X3W3F0_LACAM</name>
<protein>
    <submittedName>
        <fullName evidence="1">Uncharacterized protein</fullName>
    </submittedName>
</protein>
<reference evidence="1" key="1">
    <citation type="journal article" date="2022" name="Microorganisms">
        <title>Antibiotic Susceptibility, Resistance Gene Determinants and Corresponding Genomic Regions in Lactobacillus amylovorus Isolates Derived from Wild Boars and Domestic Pigs.</title>
        <authorList>
            <person name="Moravkova M."/>
            <person name="Kostovova I."/>
            <person name="Kavanova K."/>
            <person name="Pechar R."/>
            <person name="Stanek S."/>
            <person name="Brychta A."/>
            <person name="Zeman M."/>
            <person name="Kubasova T."/>
        </authorList>
    </citation>
    <scope>NUCLEOTIDE SEQUENCE</scope>
    <source>
        <strain evidence="1">M490A</strain>
    </source>
</reference>
<dbReference type="EMBL" id="JAOTGY010000002">
    <property type="protein sequence ID" value="MDB6257309.1"/>
    <property type="molecule type" value="Genomic_DNA"/>
</dbReference>
<organism evidence="1 2">
    <name type="scientific">Lactobacillus amylovorus</name>
    <dbReference type="NCBI Taxonomy" id="1604"/>
    <lineage>
        <taxon>Bacteria</taxon>
        <taxon>Bacillati</taxon>
        <taxon>Bacillota</taxon>
        <taxon>Bacilli</taxon>
        <taxon>Lactobacillales</taxon>
        <taxon>Lactobacillaceae</taxon>
        <taxon>Lactobacillus</taxon>
    </lineage>
</organism>
<sequence>MNKRFDTKLDFNFALKNVTFRVIEIGERKPFSNSEKALADIKDYPYYARLDIVEDPSGINNGAELQIKLRNIDGLEKEQEFKIAPDERKIIGGYLVFWSKQGKLRGKDWIFTNVSAKGDRIDDWR</sequence>
<evidence type="ECO:0000313" key="2">
    <source>
        <dbReference type="Proteomes" id="UP001141981"/>
    </source>
</evidence>
<accession>A0A9X3W3F0</accession>
<gene>
    <name evidence="1" type="ORF">ODU72_01225</name>
</gene>
<dbReference type="RefSeq" id="WP_271864439.1">
    <property type="nucleotide sequence ID" value="NZ_JAOTGR010000006.1"/>
</dbReference>
<comment type="caution">
    <text evidence="1">The sequence shown here is derived from an EMBL/GenBank/DDBJ whole genome shotgun (WGS) entry which is preliminary data.</text>
</comment>
<proteinExistence type="predicted"/>
<evidence type="ECO:0000313" key="1">
    <source>
        <dbReference type="EMBL" id="MDB6257309.1"/>
    </source>
</evidence>
<dbReference type="Proteomes" id="UP001141981">
    <property type="component" value="Unassembled WGS sequence"/>
</dbReference>
<reference evidence="1" key="2">
    <citation type="submission" date="2022-10" db="EMBL/GenBank/DDBJ databases">
        <authorList>
            <person name="Kostovova I."/>
            <person name="Moravkova M."/>
            <person name="Pechar R."/>
        </authorList>
    </citation>
    <scope>NUCLEOTIDE SEQUENCE</scope>
    <source>
        <strain evidence="1">M490A</strain>
    </source>
</reference>